<dbReference type="Gene3D" id="3.40.50.200">
    <property type="entry name" value="Peptidase S8/S53 domain"/>
    <property type="match status" value="1"/>
</dbReference>
<feature type="domain" description="Peptidase S8/S53" evidence="6">
    <location>
        <begin position="235"/>
        <end position="531"/>
    </location>
</feature>
<dbReference type="Pfam" id="PF00082">
    <property type="entry name" value="Peptidase_S8"/>
    <property type="match status" value="1"/>
</dbReference>
<evidence type="ECO:0000256" key="1">
    <source>
        <dbReference type="ARBA" id="ARBA00011073"/>
    </source>
</evidence>
<protein>
    <recommendedName>
        <fullName evidence="6">Peptidase S8/S53 domain-containing protein</fullName>
    </recommendedName>
</protein>
<dbReference type="InterPro" id="IPR015500">
    <property type="entry name" value="Peptidase_S8_subtilisin-rel"/>
</dbReference>
<evidence type="ECO:0000256" key="5">
    <source>
        <dbReference type="SAM" id="SignalP"/>
    </source>
</evidence>
<organism evidence="7 8">
    <name type="scientific">Orbilia blumenaviensis</name>
    <dbReference type="NCBI Taxonomy" id="1796055"/>
    <lineage>
        <taxon>Eukaryota</taxon>
        <taxon>Fungi</taxon>
        <taxon>Dikarya</taxon>
        <taxon>Ascomycota</taxon>
        <taxon>Pezizomycotina</taxon>
        <taxon>Orbiliomycetes</taxon>
        <taxon>Orbiliales</taxon>
        <taxon>Orbiliaceae</taxon>
        <taxon>Orbilia</taxon>
    </lineage>
</organism>
<dbReference type="PANTHER" id="PTHR43806:SF11">
    <property type="entry name" value="CEREVISIN-RELATED"/>
    <property type="match status" value="1"/>
</dbReference>
<dbReference type="GO" id="GO:0006508">
    <property type="term" value="P:proteolysis"/>
    <property type="evidence" value="ECO:0007669"/>
    <property type="project" value="UniProtKB-KW"/>
</dbReference>
<dbReference type="PANTHER" id="PTHR43806">
    <property type="entry name" value="PEPTIDASE S8"/>
    <property type="match status" value="1"/>
</dbReference>
<keyword evidence="5" id="KW-0732">Signal</keyword>
<accession>A0AAV9U680</accession>
<comment type="similarity">
    <text evidence="1">Belongs to the peptidase S8 family.</text>
</comment>
<evidence type="ECO:0000256" key="4">
    <source>
        <dbReference type="ARBA" id="ARBA00022825"/>
    </source>
</evidence>
<reference evidence="7 8" key="1">
    <citation type="submission" date="2019-10" db="EMBL/GenBank/DDBJ databases">
        <authorList>
            <person name="Palmer J.M."/>
        </authorList>
    </citation>
    <scope>NUCLEOTIDE SEQUENCE [LARGE SCALE GENOMIC DNA]</scope>
    <source>
        <strain evidence="7 8">TWF730</strain>
    </source>
</reference>
<evidence type="ECO:0000256" key="2">
    <source>
        <dbReference type="ARBA" id="ARBA00022670"/>
    </source>
</evidence>
<dbReference type="InterPro" id="IPR036852">
    <property type="entry name" value="Peptidase_S8/S53_dom_sf"/>
</dbReference>
<name>A0AAV9U680_9PEZI</name>
<dbReference type="EMBL" id="JAVHNS010000015">
    <property type="protein sequence ID" value="KAK6334431.1"/>
    <property type="molecule type" value="Genomic_DNA"/>
</dbReference>
<evidence type="ECO:0000259" key="6">
    <source>
        <dbReference type="Pfam" id="PF00082"/>
    </source>
</evidence>
<proteinExistence type="inferred from homology"/>
<gene>
    <name evidence="7" type="ORF">TWF730_003645</name>
</gene>
<dbReference type="InterPro" id="IPR000209">
    <property type="entry name" value="Peptidase_S8/S53_dom"/>
</dbReference>
<dbReference type="SUPFAM" id="SSF52743">
    <property type="entry name" value="Subtilisin-like"/>
    <property type="match status" value="1"/>
</dbReference>
<feature type="chain" id="PRO_5043451888" description="Peptidase S8/S53 domain-containing protein" evidence="5">
    <location>
        <begin position="24"/>
        <end position="592"/>
    </location>
</feature>
<comment type="caution">
    <text evidence="7">The sequence shown here is derived from an EMBL/GenBank/DDBJ whole genome shotgun (WGS) entry which is preliminary data.</text>
</comment>
<keyword evidence="4" id="KW-0720">Serine protease</keyword>
<dbReference type="GO" id="GO:0004252">
    <property type="term" value="F:serine-type endopeptidase activity"/>
    <property type="evidence" value="ECO:0007669"/>
    <property type="project" value="InterPro"/>
</dbReference>
<sequence length="592" mass="66823">MRVFQQLHFVLGCLFLYPTFGAALERDEIFHRQLKIGTVDQITERYMCIVHNIYRRDLSIRQRLASLLHPILVPPRRSNLQWIESQHLGIFAVSMEVLATVPGESYWFKDQRLTDLMLSGCDRIKSEVITARMGVPRLQLQDFYSNQTYERSGAVRPHHAGDDEVTSYDYNDFKNKLVGFFKQPFGDYYSRVLAAAPVEERFVNTVQIDLTPLSQPPGTTSRDLQGTFWDFKYSGRGQLVYILDGGFDINHKVETVSIQTQAETRSIKVEKMIFPGFFPAQDGFTGASPHNVDHGTAMMAKIAGQTTGVATNTTLVLGRLSDGAGYYGPDTALDLLLKVYDDIRTRDPAQACIISMSYTFPTERRQPGADFGISDEDYFFHVGMGDQVKYFVFQRGVQEMLDEVIDRIMELPNTFFVTAAGNDAPDVPISDSPAVLGSKYYEKQPRFIVVGGYNPLDGESIFQKAKFVEVSAPARFVNAPVRWKNGDYEDWTLKTPPEATFDFYSKHEFTAARGTSLAVPAVSGMIAAWLSIGFKIEDIAPLMKRLAYERIQGGPKVLYNGVPISRWPRKQRPSWYPFKSAPPPPKTLDFTA</sequence>
<dbReference type="InterPro" id="IPR050131">
    <property type="entry name" value="Peptidase_S8_subtilisin-like"/>
</dbReference>
<keyword evidence="3" id="KW-0378">Hydrolase</keyword>
<evidence type="ECO:0000256" key="3">
    <source>
        <dbReference type="ARBA" id="ARBA00022801"/>
    </source>
</evidence>
<dbReference type="PRINTS" id="PR00723">
    <property type="entry name" value="SUBTILISIN"/>
</dbReference>
<feature type="signal peptide" evidence="5">
    <location>
        <begin position="1"/>
        <end position="23"/>
    </location>
</feature>
<dbReference type="CDD" id="cd00306">
    <property type="entry name" value="Peptidases_S8_S53"/>
    <property type="match status" value="1"/>
</dbReference>
<evidence type="ECO:0000313" key="7">
    <source>
        <dbReference type="EMBL" id="KAK6334431.1"/>
    </source>
</evidence>
<keyword evidence="2" id="KW-0645">Protease</keyword>
<evidence type="ECO:0000313" key="8">
    <source>
        <dbReference type="Proteomes" id="UP001373714"/>
    </source>
</evidence>
<dbReference type="Proteomes" id="UP001373714">
    <property type="component" value="Unassembled WGS sequence"/>
</dbReference>
<keyword evidence="8" id="KW-1185">Reference proteome</keyword>
<dbReference type="AlphaFoldDB" id="A0AAV9U680"/>